<evidence type="ECO:0000259" key="11">
    <source>
        <dbReference type="PROSITE" id="PS50109"/>
    </source>
</evidence>
<dbReference type="InterPro" id="IPR005467">
    <property type="entry name" value="His_kinase_dom"/>
</dbReference>
<name>A0A7C5LUT0_9PROT</name>
<feature type="transmembrane region" description="Helical" evidence="10">
    <location>
        <begin position="12"/>
        <end position="30"/>
    </location>
</feature>
<dbReference type="GO" id="GO:0000155">
    <property type="term" value="F:phosphorelay sensor kinase activity"/>
    <property type="evidence" value="ECO:0007669"/>
    <property type="project" value="InterPro"/>
</dbReference>
<proteinExistence type="predicted"/>
<dbReference type="EMBL" id="DRMJ01000186">
    <property type="protein sequence ID" value="HHL42710.1"/>
    <property type="molecule type" value="Genomic_DNA"/>
</dbReference>
<dbReference type="InterPro" id="IPR003594">
    <property type="entry name" value="HATPase_dom"/>
</dbReference>
<evidence type="ECO:0000256" key="4">
    <source>
        <dbReference type="ARBA" id="ARBA00022553"/>
    </source>
</evidence>
<dbReference type="InterPro" id="IPR036890">
    <property type="entry name" value="HATPase_C_sf"/>
</dbReference>
<protein>
    <recommendedName>
        <fullName evidence="3">histidine kinase</fullName>
        <ecNumber evidence="3">2.7.13.3</ecNumber>
    </recommendedName>
</protein>
<evidence type="ECO:0000256" key="7">
    <source>
        <dbReference type="ARBA" id="ARBA00022777"/>
    </source>
</evidence>
<comment type="subcellular location">
    <subcellularLocation>
        <location evidence="2">Membrane</location>
    </subcellularLocation>
</comment>
<feature type="domain" description="Histidine kinase" evidence="11">
    <location>
        <begin position="255"/>
        <end position="458"/>
    </location>
</feature>
<evidence type="ECO:0000256" key="8">
    <source>
        <dbReference type="ARBA" id="ARBA00022989"/>
    </source>
</evidence>
<evidence type="ECO:0000256" key="5">
    <source>
        <dbReference type="ARBA" id="ARBA00022679"/>
    </source>
</evidence>
<keyword evidence="8 10" id="KW-1133">Transmembrane helix</keyword>
<keyword evidence="4" id="KW-0597">Phosphoprotein</keyword>
<evidence type="ECO:0000256" key="9">
    <source>
        <dbReference type="ARBA" id="ARBA00023136"/>
    </source>
</evidence>
<comment type="catalytic activity">
    <reaction evidence="1">
        <text>ATP + protein L-histidine = ADP + protein N-phospho-L-histidine.</text>
        <dbReference type="EC" id="2.7.13.3"/>
    </reaction>
</comment>
<dbReference type="AlphaFoldDB" id="A0A7C5LUT0"/>
<reference evidence="12" key="1">
    <citation type="journal article" date="2020" name="mSystems">
        <title>Genome- and Community-Level Interaction Insights into Carbon Utilization and Element Cycling Functions of Hydrothermarchaeota in Hydrothermal Sediment.</title>
        <authorList>
            <person name="Zhou Z."/>
            <person name="Liu Y."/>
            <person name="Xu W."/>
            <person name="Pan J."/>
            <person name="Luo Z.H."/>
            <person name="Li M."/>
        </authorList>
    </citation>
    <scope>NUCLEOTIDE SEQUENCE [LARGE SCALE GENOMIC DNA]</scope>
    <source>
        <strain evidence="12">HyVt-485</strain>
    </source>
</reference>
<dbReference type="SUPFAM" id="SSF55874">
    <property type="entry name" value="ATPase domain of HSP90 chaperone/DNA topoisomerase II/histidine kinase"/>
    <property type="match status" value="1"/>
</dbReference>
<dbReference type="InterPro" id="IPR036097">
    <property type="entry name" value="HisK_dim/P_sf"/>
</dbReference>
<keyword evidence="5" id="KW-0808">Transferase</keyword>
<dbReference type="EC" id="2.7.13.3" evidence="3"/>
<dbReference type="PRINTS" id="PR00344">
    <property type="entry name" value="BCTRLSENSOR"/>
</dbReference>
<dbReference type="Gene3D" id="3.30.565.10">
    <property type="entry name" value="Histidine kinase-like ATPase, C-terminal domain"/>
    <property type="match status" value="1"/>
</dbReference>
<dbReference type="GO" id="GO:0005886">
    <property type="term" value="C:plasma membrane"/>
    <property type="evidence" value="ECO:0007669"/>
    <property type="project" value="TreeGrafter"/>
</dbReference>
<keyword evidence="7 12" id="KW-0418">Kinase</keyword>
<evidence type="ECO:0000256" key="1">
    <source>
        <dbReference type="ARBA" id="ARBA00000085"/>
    </source>
</evidence>
<evidence type="ECO:0000256" key="2">
    <source>
        <dbReference type="ARBA" id="ARBA00004370"/>
    </source>
</evidence>
<dbReference type="Gene3D" id="1.10.287.130">
    <property type="match status" value="1"/>
</dbReference>
<comment type="caution">
    <text evidence="12">The sequence shown here is derived from an EMBL/GenBank/DDBJ whole genome shotgun (WGS) entry which is preliminary data.</text>
</comment>
<accession>A0A7C5LUT0</accession>
<dbReference type="InterPro" id="IPR050428">
    <property type="entry name" value="TCS_sensor_his_kinase"/>
</dbReference>
<keyword evidence="6 10" id="KW-0812">Transmembrane</keyword>
<dbReference type="PANTHER" id="PTHR45436:SF5">
    <property type="entry name" value="SENSOR HISTIDINE KINASE TRCS"/>
    <property type="match status" value="1"/>
</dbReference>
<keyword evidence="9 10" id="KW-0472">Membrane</keyword>
<evidence type="ECO:0000256" key="6">
    <source>
        <dbReference type="ARBA" id="ARBA00022692"/>
    </source>
</evidence>
<dbReference type="Pfam" id="PF02518">
    <property type="entry name" value="HATPase_c"/>
    <property type="match status" value="1"/>
</dbReference>
<dbReference type="PROSITE" id="PS50109">
    <property type="entry name" value="HIS_KIN"/>
    <property type="match status" value="1"/>
</dbReference>
<dbReference type="SUPFAM" id="SSF47384">
    <property type="entry name" value="Homodimeric domain of signal transducing histidine kinase"/>
    <property type="match status" value="1"/>
</dbReference>
<dbReference type="SMART" id="SM00387">
    <property type="entry name" value="HATPase_c"/>
    <property type="match status" value="1"/>
</dbReference>
<evidence type="ECO:0000313" key="12">
    <source>
        <dbReference type="EMBL" id="HHL42710.1"/>
    </source>
</evidence>
<dbReference type="PANTHER" id="PTHR45436">
    <property type="entry name" value="SENSOR HISTIDINE KINASE YKOH"/>
    <property type="match status" value="1"/>
</dbReference>
<evidence type="ECO:0000256" key="3">
    <source>
        <dbReference type="ARBA" id="ARBA00012438"/>
    </source>
</evidence>
<gene>
    <name evidence="12" type="ORF">ENJ42_03765</name>
</gene>
<feature type="transmembrane region" description="Helical" evidence="10">
    <location>
        <begin position="172"/>
        <end position="193"/>
    </location>
</feature>
<dbReference type="InterPro" id="IPR004358">
    <property type="entry name" value="Sig_transdc_His_kin-like_C"/>
</dbReference>
<organism evidence="12">
    <name type="scientific">Hellea balneolensis</name>
    <dbReference type="NCBI Taxonomy" id="287478"/>
    <lineage>
        <taxon>Bacteria</taxon>
        <taxon>Pseudomonadati</taxon>
        <taxon>Pseudomonadota</taxon>
        <taxon>Alphaproteobacteria</taxon>
        <taxon>Maricaulales</taxon>
        <taxon>Robiginitomaculaceae</taxon>
        <taxon>Hellea</taxon>
    </lineage>
</organism>
<evidence type="ECO:0000256" key="10">
    <source>
        <dbReference type="SAM" id="Phobius"/>
    </source>
</evidence>
<sequence>MSLVVRLVRSAAMWVVPALLITGLAMIWFYRSSTYRIFDEPLVSTIQALIASVEVDPATDELVLASEPIDPKYQLALSGRYWLIGKIDTDGHIAPILGSQSLYGANIVLPALDAQRVLDEQGEIIKSVSLGPDKEPLRLAAQALVFPDTDGEPVIIVAAADRRPAVQAVRQFSLIALGLFSVLALGLATAMFMQVRLGLKPLFDLRNRVVEIREGRARYITGQYPKEVKPLADELNTLIGHNREVVEYARTHVANLAHALKTPLAVLMNEVDTSESGLAKIVARQTKTMSKQVEHHLRRARAAARGQAIGEVTPILNTVDSLTRTLKRIYRDKDLDIRLDIGKNLYFRGEKRDLEEMVGNLLDNACKWTKSRVYLSSHITDEAGKMLRLRIEDDGPGLKESEYAHVLKRGIRLDETTPGTGFGLAIVNDLAIAYKGSLVLGQSDLGGLRVDLFVPYVEGESQGDG</sequence>
<dbReference type="Proteomes" id="UP000885830">
    <property type="component" value="Unassembled WGS sequence"/>
</dbReference>